<accession>A0A512M4S2</accession>
<proteinExistence type="predicted"/>
<dbReference type="InterPro" id="IPR000595">
    <property type="entry name" value="cNMP-bd_dom"/>
</dbReference>
<feature type="coiled-coil region" evidence="1">
    <location>
        <begin position="138"/>
        <end position="165"/>
    </location>
</feature>
<dbReference type="PROSITE" id="PS50042">
    <property type="entry name" value="CNMP_BINDING_3"/>
    <property type="match status" value="1"/>
</dbReference>
<protein>
    <recommendedName>
        <fullName evidence="3">Cyclic nucleotide-binding domain-containing protein</fullName>
    </recommendedName>
</protein>
<dbReference type="Pfam" id="PF00027">
    <property type="entry name" value="cNMP_binding"/>
    <property type="match status" value="1"/>
</dbReference>
<dbReference type="SMART" id="SM00100">
    <property type="entry name" value="cNMP"/>
    <property type="match status" value="1"/>
</dbReference>
<feature type="domain" description="Cyclic nucleotide-binding" evidence="3">
    <location>
        <begin position="22"/>
        <end position="120"/>
    </location>
</feature>
<dbReference type="GO" id="GO:0005829">
    <property type="term" value="C:cytosol"/>
    <property type="evidence" value="ECO:0007669"/>
    <property type="project" value="TreeGrafter"/>
</dbReference>
<dbReference type="InterPro" id="IPR018490">
    <property type="entry name" value="cNMP-bd_dom_sf"/>
</dbReference>
<dbReference type="Gene3D" id="2.60.120.10">
    <property type="entry name" value="Jelly Rolls"/>
    <property type="match status" value="1"/>
</dbReference>
<organism evidence="4 5">
    <name type="scientific">Brevifollis gellanilyticus</name>
    <dbReference type="NCBI Taxonomy" id="748831"/>
    <lineage>
        <taxon>Bacteria</taxon>
        <taxon>Pseudomonadati</taxon>
        <taxon>Verrucomicrobiota</taxon>
        <taxon>Verrucomicrobiia</taxon>
        <taxon>Verrucomicrobiales</taxon>
        <taxon>Verrucomicrobiaceae</taxon>
    </lineage>
</organism>
<keyword evidence="5" id="KW-1185">Reference proteome</keyword>
<feature type="compositionally biased region" description="Basic residues" evidence="2">
    <location>
        <begin position="205"/>
        <end position="218"/>
    </location>
</feature>
<dbReference type="CDD" id="cd00038">
    <property type="entry name" value="CAP_ED"/>
    <property type="match status" value="1"/>
</dbReference>
<keyword evidence="1" id="KW-0175">Coiled coil</keyword>
<dbReference type="Proteomes" id="UP000321577">
    <property type="component" value="Unassembled WGS sequence"/>
</dbReference>
<dbReference type="AlphaFoldDB" id="A0A512M4S2"/>
<dbReference type="InterPro" id="IPR018488">
    <property type="entry name" value="cNMP-bd_CS"/>
</dbReference>
<feature type="region of interest" description="Disordered" evidence="2">
    <location>
        <begin position="186"/>
        <end position="218"/>
    </location>
</feature>
<sequence length="218" mass="23609">MKEYAYIHEEGSLPAPLKAVPFLNSFTDEQLDEVLNSSSLLQCDPGDVIIREGSIDSRIYVLLSGQLEVHVGGKAVAGITRPGDVFGELALVNQDKRAASVIAGSRALCLAVDQKFLQDIHPREEDPAFHAALFEFVARLVTKKLDATSRRLAEVEKELRLLKEAHPEAQPVEVIVPAKPALAAKAPAKSAAKPASAARRPSASKPRKPVRRKVKVLA</sequence>
<evidence type="ECO:0000259" key="3">
    <source>
        <dbReference type="PROSITE" id="PS50042"/>
    </source>
</evidence>
<comment type="caution">
    <text evidence="4">The sequence shown here is derived from an EMBL/GenBank/DDBJ whole genome shotgun (WGS) entry which is preliminary data.</text>
</comment>
<evidence type="ECO:0000256" key="1">
    <source>
        <dbReference type="SAM" id="Coils"/>
    </source>
</evidence>
<dbReference type="PRINTS" id="PR00103">
    <property type="entry name" value="CAMPKINASE"/>
</dbReference>
<gene>
    <name evidence="4" type="ORF">BGE01nite_10230</name>
</gene>
<evidence type="ECO:0000313" key="4">
    <source>
        <dbReference type="EMBL" id="GEP41732.1"/>
    </source>
</evidence>
<dbReference type="InterPro" id="IPR050397">
    <property type="entry name" value="Env_Response_Regulators"/>
</dbReference>
<dbReference type="SUPFAM" id="SSF51206">
    <property type="entry name" value="cAMP-binding domain-like"/>
    <property type="match status" value="1"/>
</dbReference>
<dbReference type="RefSeq" id="WP_146849193.1">
    <property type="nucleotide sequence ID" value="NZ_BKAG01000005.1"/>
</dbReference>
<dbReference type="InterPro" id="IPR014710">
    <property type="entry name" value="RmlC-like_jellyroll"/>
</dbReference>
<name>A0A512M4S2_9BACT</name>
<reference evidence="4 5" key="1">
    <citation type="submission" date="2019-07" db="EMBL/GenBank/DDBJ databases">
        <title>Whole genome shotgun sequence of Brevifollis gellanilyticus NBRC 108608.</title>
        <authorList>
            <person name="Hosoyama A."/>
            <person name="Uohara A."/>
            <person name="Ohji S."/>
            <person name="Ichikawa N."/>
        </authorList>
    </citation>
    <scope>NUCLEOTIDE SEQUENCE [LARGE SCALE GENOMIC DNA]</scope>
    <source>
        <strain evidence="4 5">NBRC 108608</strain>
    </source>
</reference>
<dbReference type="GO" id="GO:0003700">
    <property type="term" value="F:DNA-binding transcription factor activity"/>
    <property type="evidence" value="ECO:0007669"/>
    <property type="project" value="TreeGrafter"/>
</dbReference>
<feature type="compositionally biased region" description="Low complexity" evidence="2">
    <location>
        <begin position="186"/>
        <end position="204"/>
    </location>
</feature>
<dbReference type="EMBL" id="BKAG01000005">
    <property type="protein sequence ID" value="GEP41732.1"/>
    <property type="molecule type" value="Genomic_DNA"/>
</dbReference>
<evidence type="ECO:0000313" key="5">
    <source>
        <dbReference type="Proteomes" id="UP000321577"/>
    </source>
</evidence>
<dbReference type="PANTHER" id="PTHR24567">
    <property type="entry name" value="CRP FAMILY TRANSCRIPTIONAL REGULATORY PROTEIN"/>
    <property type="match status" value="1"/>
</dbReference>
<dbReference type="OrthoDB" id="9812325at2"/>
<dbReference type="PROSITE" id="PS00889">
    <property type="entry name" value="CNMP_BINDING_2"/>
    <property type="match status" value="1"/>
</dbReference>
<dbReference type="PANTHER" id="PTHR24567:SF26">
    <property type="entry name" value="REGULATORY PROTEIN YEIL"/>
    <property type="match status" value="1"/>
</dbReference>
<evidence type="ECO:0000256" key="2">
    <source>
        <dbReference type="SAM" id="MobiDB-lite"/>
    </source>
</evidence>